<name>A0A1R0WSE4_9BACL</name>
<comment type="caution">
    <text evidence="2">The sequence shown here is derived from an EMBL/GenBank/DDBJ whole genome shotgun (WGS) entry which is preliminary data.</text>
</comment>
<gene>
    <name evidence="2" type="ORF">BJP51_09660</name>
</gene>
<feature type="transmembrane region" description="Helical" evidence="1">
    <location>
        <begin position="74"/>
        <end position="92"/>
    </location>
</feature>
<feature type="transmembrane region" description="Helical" evidence="1">
    <location>
        <begin position="44"/>
        <end position="67"/>
    </location>
</feature>
<proteinExistence type="predicted"/>
<keyword evidence="1" id="KW-1133">Transmembrane helix</keyword>
<evidence type="ECO:0000313" key="3">
    <source>
        <dbReference type="Proteomes" id="UP000187465"/>
    </source>
</evidence>
<evidence type="ECO:0000256" key="1">
    <source>
        <dbReference type="SAM" id="Phobius"/>
    </source>
</evidence>
<evidence type="ECO:0000313" key="2">
    <source>
        <dbReference type="EMBL" id="OMD20340.1"/>
    </source>
</evidence>
<sequence length="177" mass="20799">MRRKTIIVFALIIISFVDLFIVLFSDISIPVVERVTFYSTRERAYGMLFLTIFTFLSTDIIGLYAFSEKNYKKATALSFISIWTFMLTVQYFRVIFHEGLFEGLIQSITIWTIVIGIIWIPFDYIFSKKEIKRSNLEQQKSLEKRVTKSGNYFLVKIGDETIKVSKNELYNENHPKT</sequence>
<keyword evidence="1" id="KW-0812">Transmembrane</keyword>
<feature type="transmembrane region" description="Helical" evidence="1">
    <location>
        <begin position="104"/>
        <end position="126"/>
    </location>
</feature>
<keyword evidence="1" id="KW-0472">Membrane</keyword>
<organism evidence="2 3">
    <name type="scientific">Paenibacillus odorifer</name>
    <dbReference type="NCBI Taxonomy" id="189426"/>
    <lineage>
        <taxon>Bacteria</taxon>
        <taxon>Bacillati</taxon>
        <taxon>Bacillota</taxon>
        <taxon>Bacilli</taxon>
        <taxon>Bacillales</taxon>
        <taxon>Paenibacillaceae</taxon>
        <taxon>Paenibacillus</taxon>
    </lineage>
</organism>
<dbReference type="EMBL" id="MKQP01000100">
    <property type="protein sequence ID" value="OMD20340.1"/>
    <property type="molecule type" value="Genomic_DNA"/>
</dbReference>
<dbReference type="RefSeq" id="WP_076179917.1">
    <property type="nucleotide sequence ID" value="NZ_MKQP01000100.1"/>
</dbReference>
<dbReference type="Proteomes" id="UP000187465">
    <property type="component" value="Unassembled WGS sequence"/>
</dbReference>
<accession>A0A1R0WSE4</accession>
<reference evidence="2 3" key="1">
    <citation type="submission" date="2016-10" db="EMBL/GenBank/DDBJ databases">
        <title>Paenibacillus species isolates.</title>
        <authorList>
            <person name="Beno S.M."/>
        </authorList>
    </citation>
    <scope>NUCLEOTIDE SEQUENCE [LARGE SCALE GENOMIC DNA]</scope>
    <source>
        <strain evidence="2 3">FSL H7-0604</strain>
    </source>
</reference>
<dbReference type="AlphaFoldDB" id="A0A1R0WSE4"/>
<feature type="transmembrane region" description="Helical" evidence="1">
    <location>
        <begin position="7"/>
        <end position="24"/>
    </location>
</feature>
<protein>
    <submittedName>
        <fullName evidence="2">Uncharacterized protein</fullName>
    </submittedName>
</protein>